<proteinExistence type="predicted"/>
<dbReference type="EMBL" id="CP017902">
    <property type="protein sequence ID" value="ARP18673.1"/>
    <property type="molecule type" value="Genomic_DNA"/>
</dbReference>
<name>A0A1W6TCW1_VIBAL</name>
<evidence type="ECO:0000313" key="1">
    <source>
        <dbReference type="EMBL" id="ARP18673.1"/>
    </source>
</evidence>
<protein>
    <submittedName>
        <fullName evidence="1">Uncharacterized protein</fullName>
    </submittedName>
</protein>
<accession>A0A1W6TCW1</accession>
<gene>
    <name evidence="1" type="ORF">K05K4_18390</name>
</gene>
<organism evidence="1">
    <name type="scientific">Vibrio alginolyticus</name>
    <dbReference type="NCBI Taxonomy" id="663"/>
    <lineage>
        <taxon>Bacteria</taxon>
        <taxon>Pseudomonadati</taxon>
        <taxon>Pseudomonadota</taxon>
        <taxon>Gammaproteobacteria</taxon>
        <taxon>Vibrionales</taxon>
        <taxon>Vibrionaceae</taxon>
        <taxon>Vibrio</taxon>
    </lineage>
</organism>
<reference evidence="1" key="1">
    <citation type="submission" date="2016-10" db="EMBL/GenBank/DDBJ databases">
        <title>The High Quality Genome of Vibrio alginolyticus K01M1.</title>
        <authorList>
            <person name="Wendling C."/>
            <person name="Chibani C.M."/>
            <person name="Hertel R."/>
            <person name="Sproer C."/>
            <person name="Bunk B."/>
            <person name="Overmann J."/>
            <person name="Roth O."/>
            <person name="Liesegang H."/>
        </authorList>
    </citation>
    <scope>NUCLEOTIDE SEQUENCE</scope>
    <source>
        <strain evidence="1">K05K4</strain>
    </source>
</reference>
<sequence length="166" mass="19002">MYFYNTDLYKGRWSNNTEYLLGGGELGLDFAQPLITMELEVNEFGEINGGILSKRACDAMPLTWAISIESPEPGLSSIVFDRRFYIKQLKDDKMQVVAELKVSSVDERKNVITLKRVEDRWNIFPEVVKLAKNLPAYERDTNELSDYCVGSFQRLKDKISQSDVSS</sequence>
<dbReference type="AlphaFoldDB" id="A0A1W6TCW1"/>